<dbReference type="GO" id="GO:0008168">
    <property type="term" value="F:methyltransferase activity"/>
    <property type="evidence" value="ECO:0007669"/>
    <property type="project" value="UniProtKB-KW"/>
</dbReference>
<keyword evidence="1" id="KW-0489">Methyltransferase</keyword>
<dbReference type="GO" id="GO:0032259">
    <property type="term" value="P:methylation"/>
    <property type="evidence" value="ECO:0007669"/>
    <property type="project" value="UniProtKB-KW"/>
</dbReference>
<accession>A0A0N1PJ11</accession>
<dbReference type="STRING" id="76193.A0A0N1PJ11"/>
<comment type="caution">
    <text evidence="1">The sequence shown here is derived from an EMBL/GenBank/DDBJ whole genome shotgun (WGS) entry which is preliminary data.</text>
</comment>
<name>A0A0N1PJ11_PAPMA</name>
<evidence type="ECO:0000313" key="2">
    <source>
        <dbReference type="Proteomes" id="UP000053240"/>
    </source>
</evidence>
<evidence type="ECO:0000313" key="1">
    <source>
        <dbReference type="EMBL" id="KPJ21038.1"/>
    </source>
</evidence>
<proteinExistence type="predicted"/>
<gene>
    <name evidence="1" type="ORF">RR48_00404</name>
</gene>
<dbReference type="Proteomes" id="UP000053240">
    <property type="component" value="Unassembled WGS sequence"/>
</dbReference>
<dbReference type="InParanoid" id="A0A0N1PJ11"/>
<reference evidence="1 2" key="1">
    <citation type="journal article" date="2015" name="Nat. Commun.">
        <title>Outbred genome sequencing and CRISPR/Cas9 gene editing in butterflies.</title>
        <authorList>
            <person name="Li X."/>
            <person name="Fan D."/>
            <person name="Zhang W."/>
            <person name="Liu G."/>
            <person name="Zhang L."/>
            <person name="Zhao L."/>
            <person name="Fang X."/>
            <person name="Chen L."/>
            <person name="Dong Y."/>
            <person name="Chen Y."/>
            <person name="Ding Y."/>
            <person name="Zhao R."/>
            <person name="Feng M."/>
            <person name="Zhu Y."/>
            <person name="Feng Y."/>
            <person name="Jiang X."/>
            <person name="Zhu D."/>
            <person name="Xiang H."/>
            <person name="Feng X."/>
            <person name="Li S."/>
            <person name="Wang J."/>
            <person name="Zhang G."/>
            <person name="Kronforst M.R."/>
            <person name="Wang W."/>
        </authorList>
    </citation>
    <scope>NUCLEOTIDE SEQUENCE [LARGE SCALE GENOMIC DNA]</scope>
    <source>
        <strain evidence="1">Ya'a_city_454_Pm</strain>
        <tissue evidence="1">Whole body</tissue>
    </source>
</reference>
<keyword evidence="2" id="KW-1185">Reference proteome</keyword>
<dbReference type="EMBL" id="LADJ01016727">
    <property type="protein sequence ID" value="KPJ21038.1"/>
    <property type="molecule type" value="Genomic_DNA"/>
</dbReference>
<protein>
    <submittedName>
        <fullName evidence="1">Probable N6-adenosine-methyltransferase MT-A70-like protein</fullName>
    </submittedName>
</protein>
<keyword evidence="1" id="KW-0808">Transferase</keyword>
<dbReference type="AlphaFoldDB" id="A0A0N1PJ11"/>
<organism evidence="1 2">
    <name type="scientific">Papilio machaon</name>
    <name type="common">Old World swallowtail butterfly</name>
    <dbReference type="NCBI Taxonomy" id="76193"/>
    <lineage>
        <taxon>Eukaryota</taxon>
        <taxon>Metazoa</taxon>
        <taxon>Ecdysozoa</taxon>
        <taxon>Arthropoda</taxon>
        <taxon>Hexapoda</taxon>
        <taxon>Insecta</taxon>
        <taxon>Pterygota</taxon>
        <taxon>Neoptera</taxon>
        <taxon>Endopterygota</taxon>
        <taxon>Lepidoptera</taxon>
        <taxon>Glossata</taxon>
        <taxon>Ditrysia</taxon>
        <taxon>Papilionoidea</taxon>
        <taxon>Papilionidae</taxon>
        <taxon>Papilioninae</taxon>
        <taxon>Papilio</taxon>
    </lineage>
</organism>
<sequence length="66" mass="7427">MPSSREKAVKRVGEEIMDLLSKPTAKEKSLADKFKSQGGYGILSTRDTCGVRTKREDRQARETVRV</sequence>